<evidence type="ECO:0000313" key="4">
    <source>
        <dbReference type="Proteomes" id="UP000678499"/>
    </source>
</evidence>
<reference evidence="3" key="1">
    <citation type="submission" date="2020-11" db="EMBL/GenBank/DDBJ databases">
        <authorList>
            <person name="Tran Van P."/>
        </authorList>
    </citation>
    <scope>NUCLEOTIDE SEQUENCE</scope>
</reference>
<evidence type="ECO:0000256" key="1">
    <source>
        <dbReference type="SAM" id="MobiDB-lite"/>
    </source>
</evidence>
<proteinExistence type="predicted"/>
<gene>
    <name evidence="3" type="ORF">NMOB1V02_LOCUS749</name>
</gene>
<dbReference type="PANTHER" id="PTHR46560">
    <property type="entry name" value="CYPHER, ISOFORM B"/>
    <property type="match status" value="1"/>
</dbReference>
<dbReference type="EMBL" id="CAJPEX010000068">
    <property type="protein sequence ID" value="CAG0912983.1"/>
    <property type="molecule type" value="Genomic_DNA"/>
</dbReference>
<dbReference type="Proteomes" id="UP000678499">
    <property type="component" value="Unassembled WGS sequence"/>
</dbReference>
<accession>A0A7R9G9J9</accession>
<dbReference type="PANTHER" id="PTHR46560:SF7">
    <property type="entry name" value="RE59626P"/>
    <property type="match status" value="1"/>
</dbReference>
<evidence type="ECO:0000313" key="3">
    <source>
        <dbReference type="EMBL" id="CAD7272831.1"/>
    </source>
</evidence>
<keyword evidence="4" id="KW-1185">Reference proteome</keyword>
<dbReference type="InterPro" id="IPR056953">
    <property type="entry name" value="CUT_N"/>
</dbReference>
<feature type="region of interest" description="Disordered" evidence="1">
    <location>
        <begin position="165"/>
        <end position="204"/>
    </location>
</feature>
<feature type="domain" description="ZP" evidence="2">
    <location>
        <begin position="68"/>
        <end position="247"/>
    </location>
</feature>
<dbReference type="PROSITE" id="PS51034">
    <property type="entry name" value="ZP_2"/>
    <property type="match status" value="1"/>
</dbReference>
<dbReference type="EMBL" id="OA882105">
    <property type="protein sequence ID" value="CAD7272831.1"/>
    <property type="molecule type" value="Genomic_DNA"/>
</dbReference>
<protein>
    <recommendedName>
        <fullName evidence="2">ZP domain-containing protein</fullName>
    </recommendedName>
</protein>
<evidence type="ECO:0000259" key="2">
    <source>
        <dbReference type="PROSITE" id="PS51034"/>
    </source>
</evidence>
<sequence>MSESERRHVELESTRLTKNMSLTLILRSIVWLALHGAVFGEKQTWEKDLSSQMKIEVSTDGFDSIRVDCSKDSMEVTVLMEEDFDGVLYTRGNFYDQTDSCFLDASGGRKFELSLPFRKCAFKKENETYTATLVVQHDDFLIFPGDLAFELRCDMNPQEFVVSGKLSGPEEVPKETSTSMPSASIGLANPDPAGASLPKHQKSTISSKDGVAIFTPGDVRPRKKVKLEKQIDTVKGEGKVFMEKLEL</sequence>
<dbReference type="InterPro" id="IPR001507">
    <property type="entry name" value="ZP_dom"/>
</dbReference>
<dbReference type="Pfam" id="PF25057">
    <property type="entry name" value="CUT_N"/>
    <property type="match status" value="1"/>
</dbReference>
<name>A0A7R9G9J9_9CRUS</name>
<dbReference type="AlphaFoldDB" id="A0A7R9G9J9"/>
<organism evidence="3">
    <name type="scientific">Notodromas monacha</name>
    <dbReference type="NCBI Taxonomy" id="399045"/>
    <lineage>
        <taxon>Eukaryota</taxon>
        <taxon>Metazoa</taxon>
        <taxon>Ecdysozoa</taxon>
        <taxon>Arthropoda</taxon>
        <taxon>Crustacea</taxon>
        <taxon>Oligostraca</taxon>
        <taxon>Ostracoda</taxon>
        <taxon>Podocopa</taxon>
        <taxon>Podocopida</taxon>
        <taxon>Cypridocopina</taxon>
        <taxon>Cypridoidea</taxon>
        <taxon>Cyprididae</taxon>
        <taxon>Notodromas</taxon>
    </lineage>
</organism>
<dbReference type="OrthoDB" id="10043417at2759"/>